<dbReference type="Proteomes" id="UP000824231">
    <property type="component" value="Unassembled WGS sequence"/>
</dbReference>
<sequence length="86" mass="9605">MVTVLKMKFRDSKGKPQYLKIAYPKADLDAKTVRNAMDLICASNMFKKGDVQLFIAPLAAYYISTTKEPIFADDAKVVKTDNKEAA</sequence>
<gene>
    <name evidence="1" type="ORF">H9856_07750</name>
</gene>
<reference evidence="1" key="2">
    <citation type="submission" date="2021-04" db="EMBL/GenBank/DDBJ databases">
        <authorList>
            <person name="Gilroy R."/>
        </authorList>
    </citation>
    <scope>NUCLEOTIDE SEQUENCE</scope>
    <source>
        <strain evidence="1">ChiSxjej3B15-572</strain>
    </source>
</reference>
<dbReference type="AlphaFoldDB" id="A0A9D2AKW9"/>
<protein>
    <submittedName>
        <fullName evidence="1">DUF2922 domain-containing protein</fullName>
    </submittedName>
</protein>
<dbReference type="InterPro" id="IPR021321">
    <property type="entry name" value="DUF2922"/>
</dbReference>
<comment type="caution">
    <text evidence="1">The sequence shown here is derived from an EMBL/GenBank/DDBJ whole genome shotgun (WGS) entry which is preliminary data.</text>
</comment>
<name>A0A9D2AKW9_9LACO</name>
<proteinExistence type="predicted"/>
<evidence type="ECO:0000313" key="1">
    <source>
        <dbReference type="EMBL" id="HIX36243.1"/>
    </source>
</evidence>
<dbReference type="Pfam" id="PF11148">
    <property type="entry name" value="DUF2922"/>
    <property type="match status" value="1"/>
</dbReference>
<dbReference type="EMBL" id="DXFH01000032">
    <property type="protein sequence ID" value="HIX36243.1"/>
    <property type="molecule type" value="Genomic_DNA"/>
</dbReference>
<organism evidence="1 2">
    <name type="scientific">Candidatus Limosilactobacillus merdigallinarum</name>
    <dbReference type="NCBI Taxonomy" id="2838652"/>
    <lineage>
        <taxon>Bacteria</taxon>
        <taxon>Bacillati</taxon>
        <taxon>Bacillota</taxon>
        <taxon>Bacilli</taxon>
        <taxon>Lactobacillales</taxon>
        <taxon>Lactobacillaceae</taxon>
        <taxon>Limosilactobacillus</taxon>
    </lineage>
</organism>
<evidence type="ECO:0000313" key="2">
    <source>
        <dbReference type="Proteomes" id="UP000824231"/>
    </source>
</evidence>
<reference evidence="1" key="1">
    <citation type="journal article" date="2021" name="PeerJ">
        <title>Extensive microbial diversity within the chicken gut microbiome revealed by metagenomics and culture.</title>
        <authorList>
            <person name="Gilroy R."/>
            <person name="Ravi A."/>
            <person name="Getino M."/>
            <person name="Pursley I."/>
            <person name="Horton D.L."/>
            <person name="Alikhan N.F."/>
            <person name="Baker D."/>
            <person name="Gharbi K."/>
            <person name="Hall N."/>
            <person name="Watson M."/>
            <person name="Adriaenssens E.M."/>
            <person name="Foster-Nyarko E."/>
            <person name="Jarju S."/>
            <person name="Secka A."/>
            <person name="Antonio M."/>
            <person name="Oren A."/>
            <person name="Chaudhuri R.R."/>
            <person name="La Ragione R."/>
            <person name="Hildebrand F."/>
            <person name="Pallen M.J."/>
        </authorList>
    </citation>
    <scope>NUCLEOTIDE SEQUENCE</scope>
    <source>
        <strain evidence="1">ChiSxjej3B15-572</strain>
    </source>
</reference>
<accession>A0A9D2AKW9</accession>